<dbReference type="CDD" id="cd00493">
    <property type="entry name" value="FabA_FabZ"/>
    <property type="match status" value="1"/>
</dbReference>
<dbReference type="AlphaFoldDB" id="A0A967AYP2"/>
<dbReference type="RefSeq" id="WP_152574517.1">
    <property type="nucleotide sequence ID" value="NZ_VIKU02000003.1"/>
</dbReference>
<keyword evidence="3" id="KW-1185">Reference proteome</keyword>
<evidence type="ECO:0000313" key="2">
    <source>
        <dbReference type="EMBL" id="NHF60012.1"/>
    </source>
</evidence>
<dbReference type="Gene3D" id="3.10.129.10">
    <property type="entry name" value="Hotdog Thioesterase"/>
    <property type="match status" value="1"/>
</dbReference>
<dbReference type="PANTHER" id="PTHR30272">
    <property type="entry name" value="3-HYDROXYACYL-[ACYL-CARRIER-PROTEIN] DEHYDRATASE"/>
    <property type="match status" value="1"/>
</dbReference>
<sequence>MNHQHIVSHLPYEKPFLFVDELTHVDTKGATGSFTFHREMYFYQGHFKDHPVTPGVLLTECCAQIGLVCLGIYLLQGEGVPMSNLQVGLSSSEMEFLLPVYPGEKVTVHSEKVYFRFNKLKCSVKMHNEEGQLVCKGILSGMFKNTADE</sequence>
<dbReference type="Proteomes" id="UP000707206">
    <property type="component" value="Unassembled WGS sequence"/>
</dbReference>
<dbReference type="Pfam" id="PF07977">
    <property type="entry name" value="FabA"/>
    <property type="match status" value="1"/>
</dbReference>
<proteinExistence type="predicted"/>
<comment type="caution">
    <text evidence="2">The sequence shown here is derived from an EMBL/GenBank/DDBJ whole genome shotgun (WGS) entry which is preliminary data.</text>
</comment>
<dbReference type="InterPro" id="IPR029069">
    <property type="entry name" value="HotDog_dom_sf"/>
</dbReference>
<organism evidence="2 3">
    <name type="scientific">Pelagihabitans pacificus</name>
    <dbReference type="NCBI Taxonomy" id="2696054"/>
    <lineage>
        <taxon>Bacteria</taxon>
        <taxon>Pseudomonadati</taxon>
        <taxon>Bacteroidota</taxon>
        <taxon>Flavobacteriia</taxon>
        <taxon>Flavobacteriales</taxon>
        <taxon>Flavobacteriaceae</taxon>
        <taxon>Pelagihabitans</taxon>
    </lineage>
</organism>
<dbReference type="SUPFAM" id="SSF54637">
    <property type="entry name" value="Thioesterase/thiol ester dehydrase-isomerase"/>
    <property type="match status" value="1"/>
</dbReference>
<dbReference type="EMBL" id="VIKU02000003">
    <property type="protein sequence ID" value="NHF60012.1"/>
    <property type="molecule type" value="Genomic_DNA"/>
</dbReference>
<gene>
    <name evidence="2" type="ORF">FK220_011710</name>
</gene>
<protein>
    <submittedName>
        <fullName evidence="2">Hydroxymyristoyl-ACP dehydratase</fullName>
    </submittedName>
</protein>
<accession>A0A967AYP2</accession>
<evidence type="ECO:0000256" key="1">
    <source>
        <dbReference type="ARBA" id="ARBA00023239"/>
    </source>
</evidence>
<keyword evidence="1" id="KW-0456">Lyase</keyword>
<reference evidence="2" key="2">
    <citation type="submission" date="2020-03" db="EMBL/GenBank/DDBJ databases">
        <title>Flavobacteriaceae bacterium strain TP-CH-4, a member of the family Flavobacteriaceae isolated from a deep-sea seamount.</title>
        <authorList>
            <person name="Zhang D.-C."/>
        </authorList>
    </citation>
    <scope>NUCLEOTIDE SEQUENCE</scope>
    <source>
        <strain evidence="2">TP-CH-4</strain>
    </source>
</reference>
<dbReference type="InterPro" id="IPR013114">
    <property type="entry name" value="FabA_FabZ"/>
</dbReference>
<evidence type="ECO:0000313" key="3">
    <source>
        <dbReference type="Proteomes" id="UP000707206"/>
    </source>
</evidence>
<reference evidence="2" key="1">
    <citation type="submission" date="2019-07" db="EMBL/GenBank/DDBJ databases">
        <authorList>
            <person name="De-Chao Zhang Q."/>
        </authorList>
    </citation>
    <scope>NUCLEOTIDE SEQUENCE</scope>
    <source>
        <strain evidence="2">TP-CH-4</strain>
    </source>
</reference>
<name>A0A967AYP2_9FLAO</name>
<dbReference type="PANTHER" id="PTHR30272:SF1">
    <property type="entry name" value="3-HYDROXYACYL-[ACYL-CARRIER-PROTEIN] DEHYDRATASE"/>
    <property type="match status" value="1"/>
</dbReference>
<dbReference type="GO" id="GO:0016829">
    <property type="term" value="F:lyase activity"/>
    <property type="evidence" value="ECO:0007669"/>
    <property type="project" value="UniProtKB-KW"/>
</dbReference>